<name>A0A662D431_UNCAE</name>
<reference evidence="1 2" key="1">
    <citation type="submission" date="2018-06" db="EMBL/GenBank/DDBJ databases">
        <title>Extensive metabolic versatility and redundancy in microbially diverse, dynamic hydrothermal sediments.</title>
        <authorList>
            <person name="Dombrowski N."/>
            <person name="Teske A."/>
            <person name="Baker B.J."/>
        </authorList>
    </citation>
    <scope>NUCLEOTIDE SEQUENCE [LARGE SCALE GENOMIC DNA]</scope>
    <source>
        <strain evidence="1">B7_G13</strain>
    </source>
</reference>
<dbReference type="Proteomes" id="UP000277457">
    <property type="component" value="Unassembled WGS sequence"/>
</dbReference>
<gene>
    <name evidence="1" type="ORF">DRZ78_03330</name>
</gene>
<evidence type="ECO:0000313" key="2">
    <source>
        <dbReference type="Proteomes" id="UP000277457"/>
    </source>
</evidence>
<proteinExistence type="predicted"/>
<dbReference type="AlphaFoldDB" id="A0A662D431"/>
<comment type="caution">
    <text evidence="1">The sequence shown here is derived from an EMBL/GenBank/DDBJ whole genome shotgun (WGS) entry which is preliminary data.</text>
</comment>
<dbReference type="EMBL" id="QMPY01000110">
    <property type="protein sequence ID" value="RLE07231.1"/>
    <property type="molecule type" value="Genomic_DNA"/>
</dbReference>
<organism evidence="1 2">
    <name type="scientific">Aerophobetes bacterium</name>
    <dbReference type="NCBI Taxonomy" id="2030807"/>
    <lineage>
        <taxon>Bacteria</taxon>
        <taxon>Candidatus Aerophobota</taxon>
    </lineage>
</organism>
<sequence>MRRRALWIKLAMLGTILMVLFANSSVVASQKKRAITIRGEGLILNYSEEIYWNEKQFNQEYEKYSKNKAKYLKDFVENFSSMFLESSLKANGWSVSFESRYSLKTKETTYLTFVQCKINGAGSGTVESPYFRTEWLLKPLLGRGIDLYNFEYLTDKILIYEGKVNNIPIKITFEFSKPISHCHYHIWPK</sequence>
<accession>A0A662D431</accession>
<protein>
    <submittedName>
        <fullName evidence="1">Uncharacterized protein</fullName>
    </submittedName>
</protein>
<evidence type="ECO:0000313" key="1">
    <source>
        <dbReference type="EMBL" id="RLE07231.1"/>
    </source>
</evidence>